<dbReference type="AlphaFoldDB" id="A0A521E7P0"/>
<protein>
    <recommendedName>
        <fullName evidence="3">DNA binding domain-containing protein, excisionase family</fullName>
    </recommendedName>
</protein>
<dbReference type="RefSeq" id="WP_142663598.1">
    <property type="nucleotide sequence ID" value="NZ_FXTK01000011.1"/>
</dbReference>
<dbReference type="EMBL" id="FXTK01000011">
    <property type="protein sequence ID" value="SMO79421.1"/>
    <property type="molecule type" value="Genomic_DNA"/>
</dbReference>
<dbReference type="OrthoDB" id="7578892at2"/>
<dbReference type="Proteomes" id="UP000319014">
    <property type="component" value="Unassembled WGS sequence"/>
</dbReference>
<organism evidence="1 2">
    <name type="scientific">Paracoccus laeviglucosivorans</name>
    <dbReference type="NCBI Taxonomy" id="1197861"/>
    <lineage>
        <taxon>Bacteria</taxon>
        <taxon>Pseudomonadati</taxon>
        <taxon>Pseudomonadota</taxon>
        <taxon>Alphaproteobacteria</taxon>
        <taxon>Rhodobacterales</taxon>
        <taxon>Paracoccaceae</taxon>
        <taxon>Paracoccus</taxon>
    </lineage>
</organism>
<evidence type="ECO:0000313" key="2">
    <source>
        <dbReference type="Proteomes" id="UP000319014"/>
    </source>
</evidence>
<accession>A0A521E7P0</accession>
<reference evidence="1 2" key="1">
    <citation type="submission" date="2017-05" db="EMBL/GenBank/DDBJ databases">
        <authorList>
            <person name="Varghese N."/>
            <person name="Submissions S."/>
        </authorList>
    </citation>
    <scope>NUCLEOTIDE SEQUENCE [LARGE SCALE GENOMIC DNA]</scope>
    <source>
        <strain evidence="1 2">DSM 100094</strain>
    </source>
</reference>
<gene>
    <name evidence="1" type="ORF">SAMN06265221_11183</name>
</gene>
<evidence type="ECO:0008006" key="3">
    <source>
        <dbReference type="Google" id="ProtNLM"/>
    </source>
</evidence>
<proteinExistence type="predicted"/>
<sequence length="78" mass="8625">MGKHDPAFAPRLLPAAEAAHYLGVSETTLRGLGLPRRMLGGKRLFDRLTLDEYASSLPVEGEDLEGLNSCDEILREMR</sequence>
<evidence type="ECO:0000313" key="1">
    <source>
        <dbReference type="EMBL" id="SMO79421.1"/>
    </source>
</evidence>
<keyword evidence="2" id="KW-1185">Reference proteome</keyword>
<name>A0A521E7P0_9RHOB</name>